<comment type="caution">
    <text evidence="2">The sequence shown here is derived from an EMBL/GenBank/DDBJ whole genome shotgun (WGS) entry which is preliminary data.</text>
</comment>
<keyword evidence="1" id="KW-0732">Signal</keyword>
<dbReference type="Proteomes" id="UP000282985">
    <property type="component" value="Unassembled WGS sequence"/>
</dbReference>
<proteinExistence type="predicted"/>
<dbReference type="RefSeq" id="WP_127342621.1">
    <property type="nucleotide sequence ID" value="NZ_RJJX01000003.1"/>
</dbReference>
<dbReference type="Gene3D" id="2.40.160.60">
    <property type="entry name" value="Outer membrane protein transport protein (OMPP1/FadL/TodX)"/>
    <property type="match status" value="1"/>
</dbReference>
<organism evidence="2 3">
    <name type="scientific">Ancylomarina longa</name>
    <dbReference type="NCBI Taxonomy" id="2487017"/>
    <lineage>
        <taxon>Bacteria</taxon>
        <taxon>Pseudomonadati</taxon>
        <taxon>Bacteroidota</taxon>
        <taxon>Bacteroidia</taxon>
        <taxon>Marinilabiliales</taxon>
        <taxon>Marinifilaceae</taxon>
        <taxon>Ancylomarina</taxon>
    </lineage>
</organism>
<protein>
    <submittedName>
        <fullName evidence="2">Uncharacterized protein</fullName>
    </submittedName>
</protein>
<dbReference type="EMBL" id="RJJX01000003">
    <property type="protein sequence ID" value="RUT79330.1"/>
    <property type="molecule type" value="Genomic_DNA"/>
</dbReference>
<name>A0A434AXQ4_9BACT</name>
<feature type="signal peptide" evidence="1">
    <location>
        <begin position="1"/>
        <end position="18"/>
    </location>
</feature>
<evidence type="ECO:0000313" key="3">
    <source>
        <dbReference type="Proteomes" id="UP000282985"/>
    </source>
</evidence>
<gene>
    <name evidence="2" type="ORF">DLK05_03665</name>
</gene>
<feature type="chain" id="PRO_5019209870" evidence="1">
    <location>
        <begin position="19"/>
        <end position="270"/>
    </location>
</feature>
<sequence>MNRIFLLLLLISPLQLFATNENRVAGARSDAMGKASVAIVDIWSGFNNQASLARLTQKSFGAYYKNQFEIKELSTKAFCANIPGKFGTFSMNYTQFGFDLYKESKIGLAYSRALGKHFWVGLQFDQLRKDLQREYGSQTRYTFEIGLLAEIFPDFYLGMHLYNPGQVKFRTWDYDDKIPTIARFGFSWKLSNGSILTSEIEKDIDSELRIKAGIEYPISPRIFLRAGASNQPNSISMGFGFHFKHLITNIAFSRHPVLGYTPSADLSFQF</sequence>
<reference evidence="2 3" key="1">
    <citation type="submission" date="2018-11" db="EMBL/GenBank/DDBJ databases">
        <title>Parancylomarina longa gen. nov., sp. nov., isolated from sediments of southern Okinawa.</title>
        <authorList>
            <person name="Fu T."/>
        </authorList>
    </citation>
    <scope>NUCLEOTIDE SEQUENCE [LARGE SCALE GENOMIC DNA]</scope>
    <source>
        <strain evidence="2 3">T3-2 S1-C</strain>
    </source>
</reference>
<dbReference type="OrthoDB" id="9758448at2"/>
<dbReference type="AlphaFoldDB" id="A0A434AXQ4"/>
<keyword evidence="3" id="KW-1185">Reference proteome</keyword>
<dbReference type="SUPFAM" id="SSF56925">
    <property type="entry name" value="OMPA-like"/>
    <property type="match status" value="1"/>
</dbReference>
<evidence type="ECO:0000256" key="1">
    <source>
        <dbReference type="SAM" id="SignalP"/>
    </source>
</evidence>
<dbReference type="InterPro" id="IPR011250">
    <property type="entry name" value="OMP/PagP_B-barrel"/>
</dbReference>
<accession>A0A434AXQ4</accession>
<evidence type="ECO:0000313" key="2">
    <source>
        <dbReference type="EMBL" id="RUT79330.1"/>
    </source>
</evidence>